<proteinExistence type="predicted"/>
<keyword evidence="1" id="KW-0472">Membrane</keyword>
<dbReference type="KEGG" id="talb:FTW19_04410"/>
<name>A0A5B9E693_9BACT</name>
<dbReference type="PANTHER" id="PTHR35519">
    <property type="entry name" value="MEMBRANE PROTEINS"/>
    <property type="match status" value="1"/>
</dbReference>
<accession>A0A5B9E693</accession>
<organism evidence="2 3">
    <name type="scientific">Terriglobus albidus</name>
    <dbReference type="NCBI Taxonomy" id="1592106"/>
    <lineage>
        <taxon>Bacteria</taxon>
        <taxon>Pseudomonadati</taxon>
        <taxon>Acidobacteriota</taxon>
        <taxon>Terriglobia</taxon>
        <taxon>Terriglobales</taxon>
        <taxon>Acidobacteriaceae</taxon>
        <taxon>Terriglobus</taxon>
    </lineage>
</organism>
<keyword evidence="3" id="KW-1185">Reference proteome</keyword>
<evidence type="ECO:0000313" key="3">
    <source>
        <dbReference type="Proteomes" id="UP000321820"/>
    </source>
</evidence>
<dbReference type="PANTHER" id="PTHR35519:SF2">
    <property type="entry name" value="PH DOMAIN PROTEIN"/>
    <property type="match status" value="1"/>
</dbReference>
<dbReference type="InterPro" id="IPR025187">
    <property type="entry name" value="DUF4112"/>
</dbReference>
<gene>
    <name evidence="2" type="ORF">FTW19_04410</name>
</gene>
<keyword evidence="1" id="KW-1133">Transmembrane helix</keyword>
<feature type="transmembrane region" description="Helical" evidence="1">
    <location>
        <begin position="138"/>
        <end position="167"/>
    </location>
</feature>
<feature type="transmembrane region" description="Helical" evidence="1">
    <location>
        <begin position="53"/>
        <end position="77"/>
    </location>
</feature>
<sequence>MNSRSATYGEVLRPRGIGRSGAFSDENLEFLARVLDDWFRIPGTSIRFGIDGIIGLVPGIGDLLSGLASAVIVIAAWARGVPTAGLLRMMANIGIDVVVGAIPFIGDAFDIAWKANRRNYELLTRHIAQPRRHTWKDWVFLFVLGAMFLALLAVPVVVTIWLLGWLLGIPMHPIWQR</sequence>
<reference evidence="2 3" key="1">
    <citation type="submission" date="2019-08" db="EMBL/GenBank/DDBJ databases">
        <title>Complete genome sequence of Terriglobus albidus strain ORNL.</title>
        <authorList>
            <person name="Podar M."/>
        </authorList>
    </citation>
    <scope>NUCLEOTIDE SEQUENCE [LARGE SCALE GENOMIC DNA]</scope>
    <source>
        <strain evidence="2 3">ORNL</strain>
    </source>
</reference>
<protein>
    <submittedName>
        <fullName evidence="2">DUF4112 domain-containing protein</fullName>
    </submittedName>
</protein>
<keyword evidence="1" id="KW-0812">Transmembrane</keyword>
<dbReference type="Pfam" id="PF13430">
    <property type="entry name" value="DUF4112"/>
    <property type="match status" value="1"/>
</dbReference>
<evidence type="ECO:0000313" key="2">
    <source>
        <dbReference type="EMBL" id="QEE27319.1"/>
    </source>
</evidence>
<dbReference type="EMBL" id="CP042806">
    <property type="protein sequence ID" value="QEE27319.1"/>
    <property type="molecule type" value="Genomic_DNA"/>
</dbReference>
<dbReference type="Proteomes" id="UP000321820">
    <property type="component" value="Chromosome"/>
</dbReference>
<dbReference type="RefSeq" id="WP_147646512.1">
    <property type="nucleotide sequence ID" value="NZ_CP042806.1"/>
</dbReference>
<dbReference type="OrthoDB" id="513552at2"/>
<dbReference type="AlphaFoldDB" id="A0A5B9E693"/>
<feature type="transmembrane region" description="Helical" evidence="1">
    <location>
        <begin position="89"/>
        <end position="109"/>
    </location>
</feature>
<evidence type="ECO:0000256" key="1">
    <source>
        <dbReference type="SAM" id="Phobius"/>
    </source>
</evidence>